<evidence type="ECO:0000256" key="6">
    <source>
        <dbReference type="RuleBase" id="RU364143"/>
    </source>
</evidence>
<evidence type="ECO:0000256" key="4">
    <source>
        <dbReference type="ARBA" id="ARBA00023163"/>
    </source>
</evidence>
<dbReference type="STRING" id="5722.A2DFQ7"/>
<dbReference type="PANTHER" id="PTHR13104">
    <property type="entry name" value="MED-6-RELATED"/>
    <property type="match status" value="1"/>
</dbReference>
<dbReference type="KEGG" id="tva:5466304"/>
<evidence type="ECO:0000256" key="3">
    <source>
        <dbReference type="ARBA" id="ARBA00023015"/>
    </source>
</evidence>
<evidence type="ECO:0000256" key="2">
    <source>
        <dbReference type="ARBA" id="ARBA00007526"/>
    </source>
</evidence>
<dbReference type="Pfam" id="PF04934">
    <property type="entry name" value="Med6"/>
    <property type="match status" value="1"/>
</dbReference>
<comment type="subunit">
    <text evidence="6">Component of the Mediator complex.</text>
</comment>
<dbReference type="RefSeq" id="XP_001581746.1">
    <property type="nucleotide sequence ID" value="XM_001581696.1"/>
</dbReference>
<dbReference type="VEuPathDB" id="TrichDB:TVAG_391440"/>
<organism evidence="7 8">
    <name type="scientific">Trichomonas vaginalis (strain ATCC PRA-98 / G3)</name>
    <dbReference type="NCBI Taxonomy" id="412133"/>
    <lineage>
        <taxon>Eukaryota</taxon>
        <taxon>Metamonada</taxon>
        <taxon>Parabasalia</taxon>
        <taxon>Trichomonadida</taxon>
        <taxon>Trichomonadidae</taxon>
        <taxon>Trichomonas</taxon>
    </lineage>
</organism>
<accession>A2DFQ7</accession>
<dbReference type="GO" id="GO:0006357">
    <property type="term" value="P:regulation of transcription by RNA polymerase II"/>
    <property type="evidence" value="ECO:0000318"/>
    <property type="project" value="GO_Central"/>
</dbReference>
<protein>
    <recommendedName>
        <fullName evidence="6">Mediator of RNA polymerase II transcription subunit 6</fullName>
    </recommendedName>
    <alternativeName>
        <fullName evidence="6">Mediator complex subunit 6</fullName>
    </alternativeName>
</protein>
<dbReference type="InParanoid" id="A2DFQ7"/>
<comment type="similarity">
    <text evidence="2 6">Belongs to the Mediator complex subunit 6 family.</text>
</comment>
<dbReference type="OrthoDB" id="344220at2759"/>
<dbReference type="GO" id="GO:0070847">
    <property type="term" value="C:core mediator complex"/>
    <property type="evidence" value="ECO:0000318"/>
    <property type="project" value="GO_Central"/>
</dbReference>
<reference evidence="7" key="1">
    <citation type="submission" date="2006-10" db="EMBL/GenBank/DDBJ databases">
        <authorList>
            <person name="Amadeo P."/>
            <person name="Zhao Q."/>
            <person name="Wortman J."/>
            <person name="Fraser-Liggett C."/>
            <person name="Carlton J."/>
        </authorList>
    </citation>
    <scope>NUCLEOTIDE SEQUENCE</scope>
    <source>
        <strain evidence="7">G3</strain>
    </source>
</reference>
<comment type="subcellular location">
    <subcellularLocation>
        <location evidence="1 6">Nucleus</location>
    </subcellularLocation>
</comment>
<proteinExistence type="inferred from homology"/>
<dbReference type="AlphaFoldDB" id="A2DFQ7"/>
<gene>
    <name evidence="6" type="primary">MED6</name>
    <name evidence="7" type="ORF">TVAG_391440</name>
</gene>
<dbReference type="EMBL" id="DS113195">
    <property type="protein sequence ID" value="EAY20760.1"/>
    <property type="molecule type" value="Genomic_DNA"/>
</dbReference>
<keyword evidence="4 6" id="KW-0804">Transcription</keyword>
<comment type="function">
    <text evidence="6">Component of the Mediator complex, a coactivator involved in the regulated transcription of nearly all RNA polymerase II-dependent genes. Mediator functions as a bridge to convey information from gene-specific regulatory proteins to the basal RNA polymerase II transcription machinery. Mediator is recruited to promoters by direct interactions with regulatory proteins and serves as a scaffold for the assembly of a functional preinitiation complex with RNA polymerase II and the general transcription factors.</text>
</comment>
<keyword evidence="3 6" id="KW-0805">Transcription regulation</keyword>
<dbReference type="InterPro" id="IPR007018">
    <property type="entry name" value="Mediator_Med6"/>
</dbReference>
<keyword evidence="8" id="KW-1185">Reference proteome</keyword>
<dbReference type="Gene3D" id="3.10.450.580">
    <property type="entry name" value="Mediator complex, subunit Med6"/>
    <property type="match status" value="1"/>
</dbReference>
<dbReference type="Proteomes" id="UP000001542">
    <property type="component" value="Unassembled WGS sequence"/>
</dbReference>
<keyword evidence="5 6" id="KW-0539">Nucleus</keyword>
<dbReference type="InterPro" id="IPR038566">
    <property type="entry name" value="Mediator_Med6_sf"/>
</dbReference>
<sequence>MSNLSLEETATMAYRNDDFLQMNLLTIGNLFNSYFNNSPFYDPTCLNEQVNRYEKFTDIFDENGITYRLTYVQIQEPNFLKTLDPANPPKELILETEQEIYAPEKANYPITTGLCVISKYRTRLQDHGEPIKELLAQYYMIDATIYQAPDLYSLVTSNFRTAIFNLREAIRDADSAYKWTPEMRYQKANVNIPTKPPFLFGAYEMENIIAEHSIEKDLQKYFIGQVIAQLPQ</sequence>
<evidence type="ECO:0000313" key="7">
    <source>
        <dbReference type="EMBL" id="EAY20760.1"/>
    </source>
</evidence>
<keyword evidence="6" id="KW-0010">Activator</keyword>
<reference evidence="7" key="2">
    <citation type="journal article" date="2007" name="Science">
        <title>Draft genome sequence of the sexually transmitted pathogen Trichomonas vaginalis.</title>
        <authorList>
            <person name="Carlton J.M."/>
            <person name="Hirt R.P."/>
            <person name="Silva J.C."/>
            <person name="Delcher A.L."/>
            <person name="Schatz M."/>
            <person name="Zhao Q."/>
            <person name="Wortman J.R."/>
            <person name="Bidwell S.L."/>
            <person name="Alsmark U.C.M."/>
            <person name="Besteiro S."/>
            <person name="Sicheritz-Ponten T."/>
            <person name="Noel C.J."/>
            <person name="Dacks J.B."/>
            <person name="Foster P.G."/>
            <person name="Simillion C."/>
            <person name="Van de Peer Y."/>
            <person name="Miranda-Saavedra D."/>
            <person name="Barton G.J."/>
            <person name="Westrop G.D."/>
            <person name="Mueller S."/>
            <person name="Dessi D."/>
            <person name="Fiori P.L."/>
            <person name="Ren Q."/>
            <person name="Paulsen I."/>
            <person name="Zhang H."/>
            <person name="Bastida-Corcuera F.D."/>
            <person name="Simoes-Barbosa A."/>
            <person name="Brown M.T."/>
            <person name="Hayes R.D."/>
            <person name="Mukherjee M."/>
            <person name="Okumura C.Y."/>
            <person name="Schneider R."/>
            <person name="Smith A.J."/>
            <person name="Vanacova S."/>
            <person name="Villalvazo M."/>
            <person name="Haas B.J."/>
            <person name="Pertea M."/>
            <person name="Feldblyum T.V."/>
            <person name="Utterback T.R."/>
            <person name="Shu C.L."/>
            <person name="Osoegawa K."/>
            <person name="de Jong P.J."/>
            <person name="Hrdy I."/>
            <person name="Horvathova L."/>
            <person name="Zubacova Z."/>
            <person name="Dolezal P."/>
            <person name="Malik S.B."/>
            <person name="Logsdon J.M. Jr."/>
            <person name="Henze K."/>
            <person name="Gupta A."/>
            <person name="Wang C.C."/>
            <person name="Dunne R.L."/>
            <person name="Upcroft J.A."/>
            <person name="Upcroft P."/>
            <person name="White O."/>
            <person name="Salzberg S.L."/>
            <person name="Tang P."/>
            <person name="Chiu C.-H."/>
            <person name="Lee Y.-S."/>
            <person name="Embley T.M."/>
            <person name="Coombs G.H."/>
            <person name="Mottram J.C."/>
            <person name="Tachezy J."/>
            <person name="Fraser-Liggett C.M."/>
            <person name="Johnson P.J."/>
        </authorList>
    </citation>
    <scope>NUCLEOTIDE SEQUENCE [LARGE SCALE GENOMIC DNA]</scope>
    <source>
        <strain evidence="7">G3</strain>
    </source>
</reference>
<dbReference type="GO" id="GO:0016592">
    <property type="term" value="C:mediator complex"/>
    <property type="evidence" value="ECO:0000318"/>
    <property type="project" value="GO_Central"/>
</dbReference>
<evidence type="ECO:0000256" key="1">
    <source>
        <dbReference type="ARBA" id="ARBA00004123"/>
    </source>
</evidence>
<evidence type="ECO:0000256" key="5">
    <source>
        <dbReference type="ARBA" id="ARBA00023242"/>
    </source>
</evidence>
<evidence type="ECO:0000313" key="8">
    <source>
        <dbReference type="Proteomes" id="UP000001542"/>
    </source>
</evidence>
<dbReference type="GO" id="GO:0003713">
    <property type="term" value="F:transcription coactivator activity"/>
    <property type="evidence" value="ECO:0000318"/>
    <property type="project" value="GO_Central"/>
</dbReference>
<dbReference type="VEuPathDB" id="TrichDB:TVAGG3_0323300"/>
<name>A2DFQ7_TRIV3</name>